<name>A0AAN9VM01_9ORTH</name>
<protein>
    <recommendedName>
        <fullName evidence="4">60S ribosomal protein L18a</fullName>
    </recommendedName>
</protein>
<dbReference type="GO" id="GO:0003735">
    <property type="term" value="F:structural constituent of ribosome"/>
    <property type="evidence" value="ECO:0007669"/>
    <property type="project" value="InterPro"/>
</dbReference>
<dbReference type="HAMAP" id="MF_00273">
    <property type="entry name" value="Ribosomal_eL20"/>
    <property type="match status" value="1"/>
</dbReference>
<dbReference type="PIRSF" id="PIRSF002190">
    <property type="entry name" value="Ribosomal_L18a"/>
    <property type="match status" value="1"/>
</dbReference>
<keyword evidence="3 4" id="KW-0687">Ribonucleoprotein</keyword>
<dbReference type="EMBL" id="JAZDUA010000165">
    <property type="protein sequence ID" value="KAK7865791.1"/>
    <property type="molecule type" value="Genomic_DNA"/>
</dbReference>
<evidence type="ECO:0000313" key="7">
    <source>
        <dbReference type="Proteomes" id="UP001378592"/>
    </source>
</evidence>
<dbReference type="FunFam" id="3.10.20.10:FF:000002">
    <property type="entry name" value="60S ribosomal protein L18a"/>
    <property type="match status" value="1"/>
</dbReference>
<keyword evidence="2 4" id="KW-0689">Ribosomal protein</keyword>
<dbReference type="Gene3D" id="3.10.20.10">
    <property type="match status" value="2"/>
</dbReference>
<gene>
    <name evidence="6" type="ORF">R5R35_001257</name>
</gene>
<evidence type="ECO:0000259" key="5">
    <source>
        <dbReference type="Pfam" id="PF01775"/>
    </source>
</evidence>
<dbReference type="InterPro" id="IPR028877">
    <property type="entry name" value="Ribosomal_eL20"/>
</dbReference>
<dbReference type="AlphaFoldDB" id="A0AAN9VM01"/>
<evidence type="ECO:0000256" key="4">
    <source>
        <dbReference type="PIRNR" id="PIRNR002190"/>
    </source>
</evidence>
<comment type="similarity">
    <text evidence="1 4">Belongs to the eukaryotic ribosomal protein eL20 family.</text>
</comment>
<dbReference type="Pfam" id="PF01775">
    <property type="entry name" value="Ribosomal_L18A"/>
    <property type="match status" value="1"/>
</dbReference>
<dbReference type="PANTHER" id="PTHR10052">
    <property type="entry name" value="60S RIBOSOMAL PROTEIN L18A"/>
    <property type="match status" value="1"/>
</dbReference>
<evidence type="ECO:0000256" key="2">
    <source>
        <dbReference type="ARBA" id="ARBA00022980"/>
    </source>
</evidence>
<feature type="domain" description="Large ribosomal subunit protein eL20" evidence="5">
    <location>
        <begin position="7"/>
        <end position="130"/>
    </location>
</feature>
<dbReference type="InterPro" id="IPR023573">
    <property type="entry name" value="Ribosomal_eL20_dom"/>
</dbReference>
<evidence type="ECO:0000256" key="1">
    <source>
        <dbReference type="ARBA" id="ARBA00009362"/>
    </source>
</evidence>
<evidence type="ECO:0000256" key="3">
    <source>
        <dbReference type="ARBA" id="ARBA00023274"/>
    </source>
</evidence>
<dbReference type="Proteomes" id="UP001378592">
    <property type="component" value="Unassembled WGS sequence"/>
</dbReference>
<proteinExistence type="inferred from homology"/>
<organism evidence="6 7">
    <name type="scientific">Gryllus longicercus</name>
    <dbReference type="NCBI Taxonomy" id="2509291"/>
    <lineage>
        <taxon>Eukaryota</taxon>
        <taxon>Metazoa</taxon>
        <taxon>Ecdysozoa</taxon>
        <taxon>Arthropoda</taxon>
        <taxon>Hexapoda</taxon>
        <taxon>Insecta</taxon>
        <taxon>Pterygota</taxon>
        <taxon>Neoptera</taxon>
        <taxon>Polyneoptera</taxon>
        <taxon>Orthoptera</taxon>
        <taxon>Ensifera</taxon>
        <taxon>Gryllidea</taxon>
        <taxon>Grylloidea</taxon>
        <taxon>Gryllidae</taxon>
        <taxon>Gryllinae</taxon>
        <taxon>Gryllus</taxon>
    </lineage>
</organism>
<dbReference type="GO" id="GO:0005840">
    <property type="term" value="C:ribosome"/>
    <property type="evidence" value="ECO:0007669"/>
    <property type="project" value="UniProtKB-KW"/>
</dbReference>
<dbReference type="InterPro" id="IPR021138">
    <property type="entry name" value="Ribosomal_eL20_eukaryotes"/>
</dbReference>
<dbReference type="GO" id="GO:0006412">
    <property type="term" value="P:translation"/>
    <property type="evidence" value="ECO:0007669"/>
    <property type="project" value="InterPro"/>
</dbReference>
<evidence type="ECO:0000313" key="6">
    <source>
        <dbReference type="EMBL" id="KAK7865791.1"/>
    </source>
</evidence>
<sequence length="177" mass="21131">MKAKGQLKEYEVIGRKLPTAKEKVTPLYKMRIFAPDYIVAKSRFWYFLRQLKKFKKATGEIVSLKQIPEKSPLKIKNFGIWLRYDSRSGTHNMYREYRDLSVSGAVTQCYRDMGARHRARAHSIQIIKVEQVAAAKCRRPQIKQFHDSKIRFPLPKRIQRKVRFNKFAFIRPRTYFM</sequence>
<reference evidence="6 7" key="1">
    <citation type="submission" date="2024-03" db="EMBL/GenBank/DDBJ databases">
        <title>The genome assembly and annotation of the cricket Gryllus longicercus Weissman &amp; Gray.</title>
        <authorList>
            <person name="Szrajer S."/>
            <person name="Gray D."/>
            <person name="Ylla G."/>
        </authorList>
    </citation>
    <scope>NUCLEOTIDE SEQUENCE [LARGE SCALE GENOMIC DNA]</scope>
    <source>
        <strain evidence="6">DAG 2021-001</strain>
        <tissue evidence="6">Whole body minus gut</tissue>
    </source>
</reference>
<dbReference type="FunFam" id="3.10.20.10:FF:000001">
    <property type="entry name" value="60S ribosomal protein L18a"/>
    <property type="match status" value="1"/>
</dbReference>
<dbReference type="GO" id="GO:1990904">
    <property type="term" value="C:ribonucleoprotein complex"/>
    <property type="evidence" value="ECO:0007669"/>
    <property type="project" value="UniProtKB-KW"/>
</dbReference>
<dbReference type="SUPFAM" id="SSF160374">
    <property type="entry name" value="RplX-like"/>
    <property type="match status" value="1"/>
</dbReference>
<keyword evidence="7" id="KW-1185">Reference proteome</keyword>
<comment type="caution">
    <text evidence="6">The sequence shown here is derived from an EMBL/GenBank/DDBJ whole genome shotgun (WGS) entry which is preliminary data.</text>
</comment>
<accession>A0AAN9VM01</accession>